<proteinExistence type="predicted"/>
<evidence type="ECO:0000256" key="1">
    <source>
        <dbReference type="ARBA" id="ARBA00022679"/>
    </source>
</evidence>
<keyword evidence="2" id="KW-0511">Multifunctional enzyme</keyword>
<protein>
    <submittedName>
        <fullName evidence="5">Polyketide synthase dehydratase domain-containing protein</fullName>
    </submittedName>
</protein>
<dbReference type="Proteomes" id="UP001596067">
    <property type="component" value="Unassembled WGS sequence"/>
</dbReference>
<dbReference type="Gene3D" id="3.10.129.110">
    <property type="entry name" value="Polyketide synthase dehydratase"/>
    <property type="match status" value="1"/>
</dbReference>
<evidence type="ECO:0000313" key="6">
    <source>
        <dbReference type="Proteomes" id="UP001596067"/>
    </source>
</evidence>
<evidence type="ECO:0000256" key="3">
    <source>
        <dbReference type="PROSITE-ProRule" id="PRU01363"/>
    </source>
</evidence>
<dbReference type="InterPro" id="IPR049551">
    <property type="entry name" value="PKS_DH_C"/>
</dbReference>
<dbReference type="PROSITE" id="PS52019">
    <property type="entry name" value="PKS_MFAS_DH"/>
    <property type="match status" value="1"/>
</dbReference>
<name>A0ABW1FBH5_9ACTN</name>
<feature type="non-terminal residue" evidence="5">
    <location>
        <position position="182"/>
    </location>
</feature>
<dbReference type="PANTHER" id="PTHR43775">
    <property type="entry name" value="FATTY ACID SYNTHASE"/>
    <property type="match status" value="1"/>
</dbReference>
<evidence type="ECO:0000313" key="5">
    <source>
        <dbReference type="EMBL" id="MFC5891205.1"/>
    </source>
</evidence>
<keyword evidence="6" id="KW-1185">Reference proteome</keyword>
<dbReference type="InterPro" id="IPR042104">
    <property type="entry name" value="PKS_dehydratase_sf"/>
</dbReference>
<sequence>TEDAEPVAAFPLQWPPANAESIPVEGLYPRLADIGLDYGPLFQGVRAAWRVGDDVYTEIALPDDAVGVGSGCHPALFDAALHGGMLSKAAGSGVDLPFSWSGVRLGESRTTRARVRISPAGGTALRIDVIDETGATVVAIDSLGLRPVDASQLERSQGVGDALFRVDWVEVAAEPVGSVRVA</sequence>
<feature type="region of interest" description="C-terminal hotdog fold" evidence="3">
    <location>
        <begin position="19"/>
        <end position="154"/>
    </location>
</feature>
<dbReference type="RefSeq" id="WP_380238177.1">
    <property type="nucleotide sequence ID" value="NZ_JBHSOD010000198.1"/>
</dbReference>
<dbReference type="InterPro" id="IPR049900">
    <property type="entry name" value="PKS_mFAS_DH"/>
</dbReference>
<comment type="caution">
    <text evidence="5">The sequence shown here is derived from an EMBL/GenBank/DDBJ whole genome shotgun (WGS) entry which is preliminary data.</text>
</comment>
<comment type="caution">
    <text evidence="3">Lacks conserved residue(s) required for the propagation of feature annotation.</text>
</comment>
<dbReference type="Pfam" id="PF14765">
    <property type="entry name" value="PS-DH"/>
    <property type="match status" value="1"/>
</dbReference>
<gene>
    <name evidence="5" type="ORF">ACFP0N_40280</name>
</gene>
<feature type="non-terminal residue" evidence="5">
    <location>
        <position position="1"/>
    </location>
</feature>
<dbReference type="EMBL" id="JBHSOD010000198">
    <property type="protein sequence ID" value="MFC5891205.1"/>
    <property type="molecule type" value="Genomic_DNA"/>
</dbReference>
<dbReference type="InterPro" id="IPR050091">
    <property type="entry name" value="PKS_NRPS_Biosynth_Enz"/>
</dbReference>
<evidence type="ECO:0000256" key="2">
    <source>
        <dbReference type="ARBA" id="ARBA00023268"/>
    </source>
</evidence>
<accession>A0ABW1FBH5</accession>
<keyword evidence="1" id="KW-0808">Transferase</keyword>
<feature type="domain" description="PKS/mFAS DH" evidence="4">
    <location>
        <begin position="1"/>
        <end position="154"/>
    </location>
</feature>
<feature type="region of interest" description="N-terminal hotdog fold" evidence="3">
    <location>
        <begin position="1"/>
        <end position="3"/>
    </location>
</feature>
<organism evidence="5 6">
    <name type="scientific">Kitasatospora aburaviensis</name>
    <dbReference type="NCBI Taxonomy" id="67265"/>
    <lineage>
        <taxon>Bacteria</taxon>
        <taxon>Bacillati</taxon>
        <taxon>Actinomycetota</taxon>
        <taxon>Actinomycetes</taxon>
        <taxon>Kitasatosporales</taxon>
        <taxon>Streptomycetaceae</taxon>
        <taxon>Kitasatospora</taxon>
    </lineage>
</organism>
<evidence type="ECO:0000259" key="4">
    <source>
        <dbReference type="PROSITE" id="PS52019"/>
    </source>
</evidence>
<reference evidence="6" key="1">
    <citation type="journal article" date="2019" name="Int. J. Syst. Evol. Microbiol.">
        <title>The Global Catalogue of Microorganisms (GCM) 10K type strain sequencing project: providing services to taxonomists for standard genome sequencing and annotation.</title>
        <authorList>
            <consortium name="The Broad Institute Genomics Platform"/>
            <consortium name="The Broad Institute Genome Sequencing Center for Infectious Disease"/>
            <person name="Wu L."/>
            <person name="Ma J."/>
        </authorList>
    </citation>
    <scope>NUCLEOTIDE SEQUENCE [LARGE SCALE GENOMIC DNA]</scope>
    <source>
        <strain evidence="6">CGMCC 4.1469</strain>
    </source>
</reference>
<dbReference type="PANTHER" id="PTHR43775:SF51">
    <property type="entry name" value="INACTIVE PHENOLPHTHIOCEROL SYNTHESIS POLYKETIDE SYNTHASE TYPE I PKS1-RELATED"/>
    <property type="match status" value="1"/>
</dbReference>